<sequence length="109" mass="12956">MELDNNLEEQKFIRAKKKVETLKSFYTHFAVYLVVNTILSTSKVIRNMNNGETFQEAFFDLNTLALWFLWGVPMLLHAFKAFGFNFFMGSDWEKRKIQEYLNEGKNERS</sequence>
<keyword evidence="1" id="KW-0812">Transmembrane</keyword>
<comment type="caution">
    <text evidence="3">The sequence shown here is derived from an EMBL/GenBank/DDBJ whole genome shotgun (WGS) entry which is preliminary data.</text>
</comment>
<dbReference type="EMBL" id="JACGLS010000003">
    <property type="protein sequence ID" value="MBA6156616.1"/>
    <property type="molecule type" value="Genomic_DNA"/>
</dbReference>
<proteinExistence type="predicted"/>
<dbReference type="Proteomes" id="UP000563906">
    <property type="component" value="Unassembled WGS sequence"/>
</dbReference>
<dbReference type="Pfam" id="PF13239">
    <property type="entry name" value="2TM"/>
    <property type="match status" value="1"/>
</dbReference>
<name>A0A839AQ27_9FLAO</name>
<dbReference type="AlphaFoldDB" id="A0A839AQ27"/>
<protein>
    <submittedName>
        <fullName evidence="3">2TM domain-containing protein</fullName>
    </submittedName>
</protein>
<feature type="transmembrane region" description="Helical" evidence="1">
    <location>
        <begin position="25"/>
        <end position="45"/>
    </location>
</feature>
<keyword evidence="4" id="KW-1185">Reference proteome</keyword>
<feature type="domain" description="2TM" evidence="2">
    <location>
        <begin position="14"/>
        <end position="101"/>
    </location>
</feature>
<keyword evidence="1" id="KW-0472">Membrane</keyword>
<feature type="transmembrane region" description="Helical" evidence="1">
    <location>
        <begin position="65"/>
        <end position="87"/>
    </location>
</feature>
<gene>
    <name evidence="3" type="ORF">H3Z83_08835</name>
</gene>
<evidence type="ECO:0000256" key="1">
    <source>
        <dbReference type="SAM" id="Phobius"/>
    </source>
</evidence>
<accession>A0A839AQ27</accession>
<organism evidence="3 4">
    <name type="scientific">Tenacibaculum pelagium</name>
    <dbReference type="NCBI Taxonomy" id="2759527"/>
    <lineage>
        <taxon>Bacteria</taxon>
        <taxon>Pseudomonadati</taxon>
        <taxon>Bacteroidota</taxon>
        <taxon>Flavobacteriia</taxon>
        <taxon>Flavobacteriales</taxon>
        <taxon>Flavobacteriaceae</taxon>
        <taxon>Tenacibaculum</taxon>
    </lineage>
</organism>
<dbReference type="InterPro" id="IPR025698">
    <property type="entry name" value="2TM_dom"/>
</dbReference>
<evidence type="ECO:0000259" key="2">
    <source>
        <dbReference type="Pfam" id="PF13239"/>
    </source>
</evidence>
<evidence type="ECO:0000313" key="4">
    <source>
        <dbReference type="Proteomes" id="UP000563906"/>
    </source>
</evidence>
<reference evidence="3 4" key="1">
    <citation type="submission" date="2020-07" db="EMBL/GenBank/DDBJ databases">
        <title>Bacterium isolated from marine sediment.</title>
        <authorList>
            <person name="Shang D."/>
            <person name="Du Z.-J."/>
        </authorList>
    </citation>
    <scope>NUCLEOTIDE SEQUENCE [LARGE SCALE GENOMIC DNA]</scope>
    <source>
        <strain evidence="3 4">S7007</strain>
    </source>
</reference>
<keyword evidence="1" id="KW-1133">Transmembrane helix</keyword>
<evidence type="ECO:0000313" key="3">
    <source>
        <dbReference type="EMBL" id="MBA6156616.1"/>
    </source>
</evidence>